<evidence type="ECO:0000256" key="3">
    <source>
        <dbReference type="SAM" id="SignalP"/>
    </source>
</evidence>
<feature type="region of interest" description="Disordered" evidence="1">
    <location>
        <begin position="45"/>
        <end position="86"/>
    </location>
</feature>
<keyword evidence="2" id="KW-0472">Membrane</keyword>
<feature type="region of interest" description="Disordered" evidence="1">
    <location>
        <begin position="368"/>
        <end position="390"/>
    </location>
</feature>
<feature type="region of interest" description="Disordered" evidence="1">
    <location>
        <begin position="305"/>
        <end position="338"/>
    </location>
</feature>
<name>A0A8J9VGS2_BRALA</name>
<sequence>MTAFDWMSRRSAFLLLYLGFFLLSTTFGEPTYKIGRQLLTVTPDTSTVPTTGGTTVSSAVGTSPQGTATVSSQQNEGTATSTTGGTLITSHGTLTVNSVKSTLPMTTTKETSSMMAVPTQTMSTPTVTTTGVSSQKFSTLSSSTVASTEEKGSISATNTTAEMPGTMPQTMSAPTVMTNDTINTTVKASPSTACETCSQTISTNTENITASISLSNLTTTPAQGNQTWTTDTMFSSSIMTTAGNVTGQGSSPVLSPDKVKGLIMICTTIGFLTILSIVSYSLKVCWWDKRTPKVEKGRQVYEVPPVAPRKVPKRKKSLPRDPRRGGRRNDDLESEEPYQTFDYDKYDHAYIQPVDHHPSGRYVYAYGGSSKSSLGSMPEEPEDVYLELHE</sequence>
<feature type="region of interest" description="Disordered" evidence="1">
    <location>
        <begin position="107"/>
        <end position="130"/>
    </location>
</feature>
<keyword evidence="2" id="KW-0812">Transmembrane</keyword>
<dbReference type="EMBL" id="OV696696">
    <property type="protein sequence ID" value="CAH1240031.1"/>
    <property type="molecule type" value="Genomic_DNA"/>
</dbReference>
<feature type="compositionally biased region" description="Low complexity" evidence="1">
    <location>
        <begin position="45"/>
        <end position="64"/>
    </location>
</feature>
<dbReference type="OrthoDB" id="10049910at2759"/>
<feature type="transmembrane region" description="Helical" evidence="2">
    <location>
        <begin position="261"/>
        <end position="282"/>
    </location>
</feature>
<gene>
    <name evidence="4" type="primary">Hypp5919</name>
    <name evidence="4" type="ORF">BLAG_LOCUS4128</name>
</gene>
<keyword evidence="5" id="KW-1185">Reference proteome</keyword>
<keyword evidence="3" id="KW-0732">Signal</keyword>
<feature type="region of interest" description="Disordered" evidence="1">
    <location>
        <begin position="143"/>
        <end position="167"/>
    </location>
</feature>
<feature type="compositionally biased region" description="Acidic residues" evidence="1">
    <location>
        <begin position="379"/>
        <end position="390"/>
    </location>
</feature>
<feature type="compositionally biased region" description="Low complexity" evidence="1">
    <location>
        <begin position="77"/>
        <end position="86"/>
    </location>
</feature>
<evidence type="ECO:0000313" key="4">
    <source>
        <dbReference type="EMBL" id="CAH1240031.1"/>
    </source>
</evidence>
<accession>A0A8J9VGS2</accession>
<dbReference type="Proteomes" id="UP000838412">
    <property type="component" value="Chromosome 11"/>
</dbReference>
<organism evidence="4 5">
    <name type="scientific">Branchiostoma lanceolatum</name>
    <name type="common">Common lancelet</name>
    <name type="synonym">Amphioxus lanceolatum</name>
    <dbReference type="NCBI Taxonomy" id="7740"/>
    <lineage>
        <taxon>Eukaryota</taxon>
        <taxon>Metazoa</taxon>
        <taxon>Chordata</taxon>
        <taxon>Cephalochordata</taxon>
        <taxon>Leptocardii</taxon>
        <taxon>Amphioxiformes</taxon>
        <taxon>Branchiostomatidae</taxon>
        <taxon>Branchiostoma</taxon>
    </lineage>
</organism>
<keyword evidence="2" id="KW-1133">Transmembrane helix</keyword>
<proteinExistence type="predicted"/>
<feature type="compositionally biased region" description="Polar residues" evidence="1">
    <location>
        <begin position="154"/>
        <end position="167"/>
    </location>
</feature>
<feature type="compositionally biased region" description="Polar residues" evidence="1">
    <location>
        <begin position="65"/>
        <end position="76"/>
    </location>
</feature>
<evidence type="ECO:0000256" key="2">
    <source>
        <dbReference type="SAM" id="Phobius"/>
    </source>
</evidence>
<feature type="compositionally biased region" description="Low complexity" evidence="1">
    <location>
        <begin position="117"/>
        <end position="130"/>
    </location>
</feature>
<feature type="chain" id="PRO_5035437858" evidence="3">
    <location>
        <begin position="29"/>
        <end position="390"/>
    </location>
</feature>
<dbReference type="AlphaFoldDB" id="A0A8J9VGS2"/>
<reference evidence="4" key="1">
    <citation type="submission" date="2022-01" db="EMBL/GenBank/DDBJ databases">
        <authorList>
            <person name="Braso-Vives M."/>
        </authorList>
    </citation>
    <scope>NUCLEOTIDE SEQUENCE</scope>
</reference>
<evidence type="ECO:0000256" key="1">
    <source>
        <dbReference type="SAM" id="MobiDB-lite"/>
    </source>
</evidence>
<feature type="compositionally biased region" description="Basic and acidic residues" evidence="1">
    <location>
        <begin position="318"/>
        <end position="331"/>
    </location>
</feature>
<protein>
    <submittedName>
        <fullName evidence="4">Hypp5919 protein</fullName>
    </submittedName>
</protein>
<evidence type="ECO:0000313" key="5">
    <source>
        <dbReference type="Proteomes" id="UP000838412"/>
    </source>
</evidence>
<feature type="signal peptide" evidence="3">
    <location>
        <begin position="1"/>
        <end position="28"/>
    </location>
</feature>